<protein>
    <submittedName>
        <fullName evidence="2">Uncharacterized protein</fullName>
    </submittedName>
</protein>
<name>A0A1Y2E1K1_9PEZI</name>
<proteinExistence type="predicted"/>
<keyword evidence="3" id="KW-1185">Reference proteome</keyword>
<evidence type="ECO:0000313" key="2">
    <source>
        <dbReference type="EMBL" id="ORY65196.1"/>
    </source>
</evidence>
<sequence>MPSRGVPRTMHNQPKVMHKRQGRTSNRKRPSRRALPTRDSQLRVMRKRRGGILHRSILKYADLFNLDVILMAQDRSSGEYEVFEPNENWPPHKRHQDVSKDLESALQQLEKLVIRTRAPKPPQPQVLRS</sequence>
<dbReference type="RefSeq" id="XP_040716348.1">
    <property type="nucleotide sequence ID" value="XM_040858321.1"/>
</dbReference>
<evidence type="ECO:0000313" key="3">
    <source>
        <dbReference type="Proteomes" id="UP000193689"/>
    </source>
</evidence>
<dbReference type="GeneID" id="63774533"/>
<accession>A0A1Y2E1K1</accession>
<gene>
    <name evidence="2" type="ORF">BCR38DRAFT_408925</name>
</gene>
<evidence type="ECO:0000256" key="1">
    <source>
        <dbReference type="SAM" id="MobiDB-lite"/>
    </source>
</evidence>
<feature type="region of interest" description="Disordered" evidence="1">
    <location>
        <begin position="1"/>
        <end position="40"/>
    </location>
</feature>
<dbReference type="AlphaFoldDB" id="A0A1Y2E1K1"/>
<dbReference type="InParanoid" id="A0A1Y2E1K1"/>
<dbReference type="EMBL" id="MCFJ01000006">
    <property type="protein sequence ID" value="ORY65196.1"/>
    <property type="molecule type" value="Genomic_DNA"/>
</dbReference>
<feature type="compositionally biased region" description="Basic residues" evidence="1">
    <location>
        <begin position="16"/>
        <end position="32"/>
    </location>
</feature>
<organism evidence="2 3">
    <name type="scientific">Pseudomassariella vexata</name>
    <dbReference type="NCBI Taxonomy" id="1141098"/>
    <lineage>
        <taxon>Eukaryota</taxon>
        <taxon>Fungi</taxon>
        <taxon>Dikarya</taxon>
        <taxon>Ascomycota</taxon>
        <taxon>Pezizomycotina</taxon>
        <taxon>Sordariomycetes</taxon>
        <taxon>Xylariomycetidae</taxon>
        <taxon>Amphisphaeriales</taxon>
        <taxon>Pseudomassariaceae</taxon>
        <taxon>Pseudomassariella</taxon>
    </lineage>
</organism>
<dbReference type="OrthoDB" id="4733165at2759"/>
<comment type="caution">
    <text evidence="2">The sequence shown here is derived from an EMBL/GenBank/DDBJ whole genome shotgun (WGS) entry which is preliminary data.</text>
</comment>
<dbReference type="Proteomes" id="UP000193689">
    <property type="component" value="Unassembled WGS sequence"/>
</dbReference>
<reference evidence="2 3" key="1">
    <citation type="submission" date="2016-07" db="EMBL/GenBank/DDBJ databases">
        <title>Pervasive Adenine N6-methylation of Active Genes in Fungi.</title>
        <authorList>
            <consortium name="DOE Joint Genome Institute"/>
            <person name="Mondo S.J."/>
            <person name="Dannebaum R.O."/>
            <person name="Kuo R.C."/>
            <person name="Labutti K."/>
            <person name="Haridas S."/>
            <person name="Kuo A."/>
            <person name="Salamov A."/>
            <person name="Ahrendt S.R."/>
            <person name="Lipzen A."/>
            <person name="Sullivan W."/>
            <person name="Andreopoulos W.B."/>
            <person name="Clum A."/>
            <person name="Lindquist E."/>
            <person name="Daum C."/>
            <person name="Ramamoorthy G.K."/>
            <person name="Gryganskyi A."/>
            <person name="Culley D."/>
            <person name="Magnuson J.K."/>
            <person name="James T.Y."/>
            <person name="O'Malley M.A."/>
            <person name="Stajich J.E."/>
            <person name="Spatafora J.W."/>
            <person name="Visel A."/>
            <person name="Grigoriev I.V."/>
        </authorList>
    </citation>
    <scope>NUCLEOTIDE SEQUENCE [LARGE SCALE GENOMIC DNA]</scope>
    <source>
        <strain evidence="2 3">CBS 129021</strain>
    </source>
</reference>